<gene>
    <name evidence="9" type="ORF">CIAN88_13605</name>
</gene>
<keyword evidence="2" id="KW-0813">Transport</keyword>
<dbReference type="PROSITE" id="PS51101">
    <property type="entry name" value="PTS_EIIB_TYPE_4"/>
    <property type="match status" value="1"/>
</dbReference>
<comment type="caution">
    <text evidence="9">The sequence shown here is derived from an EMBL/GenBank/DDBJ whole genome shotgun (WGS) entry which is preliminary data.</text>
</comment>
<dbReference type="Pfam" id="PF03830">
    <property type="entry name" value="PTSIIB_sorb"/>
    <property type="match status" value="1"/>
</dbReference>
<dbReference type="GO" id="GO:0008982">
    <property type="term" value="F:protein-N(PI)-phosphohistidine-sugar phosphotransferase activity"/>
    <property type="evidence" value="ECO:0007669"/>
    <property type="project" value="InterPro"/>
</dbReference>
<dbReference type="AlphaFoldDB" id="A0A099I4S5"/>
<dbReference type="GO" id="GO:0005737">
    <property type="term" value="C:cytoplasm"/>
    <property type="evidence" value="ECO:0007669"/>
    <property type="project" value="UniProtKB-SubCell"/>
</dbReference>
<proteinExistence type="predicted"/>
<feature type="domain" description="PTS EIIB type-4" evidence="8">
    <location>
        <begin position="1"/>
        <end position="166"/>
    </location>
</feature>
<dbReference type="RefSeq" id="WP_009588741.1">
    <property type="nucleotide sequence ID" value="NZ_CAXULZ010000018.1"/>
</dbReference>
<dbReference type="SUPFAM" id="SSF52728">
    <property type="entry name" value="PTS IIb component"/>
    <property type="match status" value="1"/>
</dbReference>
<evidence type="ECO:0000313" key="10">
    <source>
        <dbReference type="Proteomes" id="UP000030008"/>
    </source>
</evidence>
<evidence type="ECO:0000256" key="2">
    <source>
        <dbReference type="ARBA" id="ARBA00022448"/>
    </source>
</evidence>
<dbReference type="GO" id="GO:0009401">
    <property type="term" value="P:phosphoenolpyruvate-dependent sugar phosphotransferase system"/>
    <property type="evidence" value="ECO:0007669"/>
    <property type="project" value="UniProtKB-KW"/>
</dbReference>
<sequence>MKARIELTRIDNRLVHGQVGLTWGSTLNIDTIVVVDNLTAASSFAQKLMQSVASAASRQIRFYTVHDFIRAYNDNTSHQKLFVVVQSPHEARLLVEAGIELKRVNVGNMHYEKGRVAFNRKVYLTQPDIEDINYMISQGTEVFYQDVPGSAVEKFSELDYETMKRRR</sequence>
<comment type="subcellular location">
    <subcellularLocation>
        <location evidence="1">Cytoplasm</location>
    </subcellularLocation>
</comment>
<dbReference type="GO" id="GO:0016301">
    <property type="term" value="F:kinase activity"/>
    <property type="evidence" value="ECO:0007669"/>
    <property type="project" value="UniProtKB-KW"/>
</dbReference>
<reference evidence="9 10" key="1">
    <citation type="submission" date="2014-08" db="EMBL/GenBank/DDBJ databases">
        <title>Clostridium innocuum, an unnegligible vancomycin-resistant pathogen causing extra-intestinal infections.</title>
        <authorList>
            <person name="Feng Y."/>
            <person name="Chiu C.-H."/>
        </authorList>
    </citation>
    <scope>NUCLEOTIDE SEQUENCE [LARGE SCALE GENOMIC DNA]</scope>
    <source>
        <strain evidence="9 10">AN88</strain>
    </source>
</reference>
<name>A0A099I4S5_CLOIN</name>
<evidence type="ECO:0000313" key="9">
    <source>
        <dbReference type="EMBL" id="KGJ52616.1"/>
    </source>
</evidence>
<organism evidence="9 10">
    <name type="scientific">Clostridium innocuum</name>
    <dbReference type="NCBI Taxonomy" id="1522"/>
    <lineage>
        <taxon>Bacteria</taxon>
        <taxon>Bacillati</taxon>
        <taxon>Bacillota</taxon>
        <taxon>Clostridia</taxon>
        <taxon>Eubacteriales</taxon>
        <taxon>Clostridiaceae</taxon>
        <taxon>Clostridium</taxon>
    </lineage>
</organism>
<evidence type="ECO:0000256" key="1">
    <source>
        <dbReference type="ARBA" id="ARBA00004496"/>
    </source>
</evidence>
<dbReference type="InterPro" id="IPR036667">
    <property type="entry name" value="PTS_IIB_sorbose-sp_sf"/>
</dbReference>
<evidence type="ECO:0000256" key="5">
    <source>
        <dbReference type="ARBA" id="ARBA00022679"/>
    </source>
</evidence>
<evidence type="ECO:0000259" key="8">
    <source>
        <dbReference type="PROSITE" id="PS51101"/>
    </source>
</evidence>
<keyword evidence="6" id="KW-0598">Phosphotransferase system</keyword>
<accession>A0A099I4S5</accession>
<dbReference type="EMBL" id="JQIF01000058">
    <property type="protein sequence ID" value="KGJ52616.1"/>
    <property type="molecule type" value="Genomic_DNA"/>
</dbReference>
<keyword evidence="7" id="KW-0418">Kinase</keyword>
<keyword evidence="5" id="KW-0808">Transferase</keyword>
<keyword evidence="4" id="KW-0762">Sugar transport</keyword>
<keyword evidence="3" id="KW-0963">Cytoplasm</keyword>
<evidence type="ECO:0000256" key="4">
    <source>
        <dbReference type="ARBA" id="ARBA00022597"/>
    </source>
</evidence>
<evidence type="ECO:0000256" key="7">
    <source>
        <dbReference type="ARBA" id="ARBA00022777"/>
    </source>
</evidence>
<evidence type="ECO:0000256" key="6">
    <source>
        <dbReference type="ARBA" id="ARBA00022683"/>
    </source>
</evidence>
<dbReference type="InterPro" id="IPR004720">
    <property type="entry name" value="PTS_IIB_sorbose-sp"/>
</dbReference>
<evidence type="ECO:0000256" key="3">
    <source>
        <dbReference type="ARBA" id="ARBA00022490"/>
    </source>
</evidence>
<protein>
    <submittedName>
        <fullName evidence="9">PTS N-acetylgalactosameine transporter subunit IIB</fullName>
    </submittedName>
</protein>
<dbReference type="Gene3D" id="3.40.35.10">
    <property type="entry name" value="Phosphotransferase system, sorbose subfamily IIB component"/>
    <property type="match status" value="1"/>
</dbReference>
<dbReference type="Proteomes" id="UP000030008">
    <property type="component" value="Unassembled WGS sequence"/>
</dbReference>